<keyword evidence="2" id="KW-0472">Membrane</keyword>
<sequence>MSASLYNEDAEIRVGVVVRPLRGHWRPASGQRSQKTRDVSLLDPAVWKTAARDYDNEAKMQFTSKMVYSNQKQKEADRYLELGDHSKQPAFSSVADHLSGPLVTRCPSTCECGASSAAISLNSPPPESNRIKLPPDLVAEEEKEAMAIRRTKPSEGTSTRPEAWTASSKTTPKSISKEEERITSSKKGSASSSVASSVKKEPAKKSDSSEEITVTTRPLPKPQKIPLRSSEKGSNRSDRSRPTSMEQFLGVKEDQKARNSDRGTSQKDSLRMRVTFDPHDSTKNRNRSAVSSGRGSRATSPGRKNASGTGTPENRVTELSRQDKPRPIRANLMTTSRSRLKTVTYKEEPFMSEFKSWVLLIIFLSMIWLYRSTLFA</sequence>
<proteinExistence type="predicted"/>
<evidence type="ECO:0000256" key="2">
    <source>
        <dbReference type="SAM" id="Phobius"/>
    </source>
</evidence>
<reference evidence="3 4" key="1">
    <citation type="submission" date="2023-08" db="EMBL/GenBank/DDBJ databases">
        <title>A Necator americanus chromosomal reference genome.</title>
        <authorList>
            <person name="Ilik V."/>
            <person name="Petrzelkova K.J."/>
            <person name="Pardy F."/>
            <person name="Fuh T."/>
            <person name="Niatou-Singa F.S."/>
            <person name="Gouil Q."/>
            <person name="Baker L."/>
            <person name="Ritchie M.E."/>
            <person name="Jex A.R."/>
            <person name="Gazzola D."/>
            <person name="Li H."/>
            <person name="Toshio Fujiwara R."/>
            <person name="Zhan B."/>
            <person name="Aroian R.V."/>
            <person name="Pafco B."/>
            <person name="Schwarz E.M."/>
        </authorList>
    </citation>
    <scope>NUCLEOTIDE SEQUENCE [LARGE SCALE GENOMIC DNA]</scope>
    <source>
        <strain evidence="3 4">Aroian</strain>
        <tissue evidence="3">Whole animal</tissue>
    </source>
</reference>
<feature type="compositionally biased region" description="Basic and acidic residues" evidence="1">
    <location>
        <begin position="315"/>
        <end position="326"/>
    </location>
</feature>
<accession>A0ABR1DJP1</accession>
<keyword evidence="2" id="KW-0812">Transmembrane</keyword>
<feature type="transmembrane region" description="Helical" evidence="2">
    <location>
        <begin position="354"/>
        <end position="370"/>
    </location>
</feature>
<name>A0ABR1DJP1_NECAM</name>
<protein>
    <submittedName>
        <fullName evidence="3">Uncharacterized protein</fullName>
    </submittedName>
</protein>
<evidence type="ECO:0000313" key="4">
    <source>
        <dbReference type="Proteomes" id="UP001303046"/>
    </source>
</evidence>
<dbReference type="EMBL" id="JAVFWL010000004">
    <property type="protein sequence ID" value="KAK6750695.1"/>
    <property type="molecule type" value="Genomic_DNA"/>
</dbReference>
<keyword evidence="2" id="KW-1133">Transmembrane helix</keyword>
<feature type="compositionally biased region" description="Basic and acidic residues" evidence="1">
    <location>
        <begin position="198"/>
        <end position="208"/>
    </location>
</feature>
<keyword evidence="4" id="KW-1185">Reference proteome</keyword>
<feature type="compositionally biased region" description="Basic and acidic residues" evidence="1">
    <location>
        <begin position="251"/>
        <end position="283"/>
    </location>
</feature>
<feature type="compositionally biased region" description="Low complexity" evidence="1">
    <location>
        <begin position="185"/>
        <end position="197"/>
    </location>
</feature>
<comment type="caution">
    <text evidence="3">The sequence shown here is derived from an EMBL/GenBank/DDBJ whole genome shotgun (WGS) entry which is preliminary data.</text>
</comment>
<evidence type="ECO:0000313" key="3">
    <source>
        <dbReference type="EMBL" id="KAK6750695.1"/>
    </source>
</evidence>
<feature type="compositionally biased region" description="Polar residues" evidence="1">
    <location>
        <begin position="154"/>
        <end position="174"/>
    </location>
</feature>
<dbReference type="Proteomes" id="UP001303046">
    <property type="component" value="Unassembled WGS sequence"/>
</dbReference>
<evidence type="ECO:0000256" key="1">
    <source>
        <dbReference type="SAM" id="MobiDB-lite"/>
    </source>
</evidence>
<gene>
    <name evidence="3" type="primary">Necator_chrIV.g15875</name>
    <name evidence="3" type="ORF">RB195_002580</name>
</gene>
<feature type="compositionally biased region" description="Low complexity" evidence="1">
    <location>
        <begin position="287"/>
        <end position="298"/>
    </location>
</feature>
<feature type="compositionally biased region" description="Basic and acidic residues" evidence="1">
    <location>
        <begin position="229"/>
        <end position="241"/>
    </location>
</feature>
<feature type="region of interest" description="Disordered" evidence="1">
    <location>
        <begin position="143"/>
        <end position="326"/>
    </location>
</feature>
<organism evidence="3 4">
    <name type="scientific">Necator americanus</name>
    <name type="common">Human hookworm</name>
    <dbReference type="NCBI Taxonomy" id="51031"/>
    <lineage>
        <taxon>Eukaryota</taxon>
        <taxon>Metazoa</taxon>
        <taxon>Ecdysozoa</taxon>
        <taxon>Nematoda</taxon>
        <taxon>Chromadorea</taxon>
        <taxon>Rhabditida</taxon>
        <taxon>Rhabditina</taxon>
        <taxon>Rhabditomorpha</taxon>
        <taxon>Strongyloidea</taxon>
        <taxon>Ancylostomatidae</taxon>
        <taxon>Bunostominae</taxon>
        <taxon>Necator</taxon>
    </lineage>
</organism>